<sequence>MVHSLHRPPADTVPSLEALNTFIEQQKALLARTQSDIETLRQLKSETIADPASLADQLSGRAFRLSEQDDCESKVPEGIDWTLFAHKDPKPLQDLALAARAAYAARNKPSRKQHSELSDLQKLVKAARRTIIDPVLRDEQGNDDDPNATPQPNVTDPPRKAQHPDSAPTCRTTLAPRGPSGLFTRRAPPVDDLASAASSTVVDSEISTAATTSPRCNTPPPGAPPVPMALAKPVRTRRISTKLQRQNEDRSEAAQPPRPRRKASAARAVVKTEPDLDHEPEPKAEPEAPLPPEEDTNRPPPKVLGKRTRKDKEKPDNYKVLWSASEQNLLERLLEEIPASDPRRFLNISLAMNGRRTPRQVSSRVQKYLQKLKKYGVEGK</sequence>
<dbReference type="Gene3D" id="1.10.10.60">
    <property type="entry name" value="Homeodomain-like"/>
    <property type="match status" value="1"/>
</dbReference>
<dbReference type="EMBL" id="JARJCW010000060">
    <property type="protein sequence ID" value="KAJ7201105.1"/>
    <property type="molecule type" value="Genomic_DNA"/>
</dbReference>
<gene>
    <name evidence="3" type="ORF">GGX14DRAFT_465796</name>
</gene>
<dbReference type="InterPro" id="IPR037830">
    <property type="entry name" value="ZZZ3"/>
</dbReference>
<reference evidence="3" key="1">
    <citation type="submission" date="2023-03" db="EMBL/GenBank/DDBJ databases">
        <title>Massive genome expansion in bonnet fungi (Mycena s.s.) driven by repeated elements and novel gene families across ecological guilds.</title>
        <authorList>
            <consortium name="Lawrence Berkeley National Laboratory"/>
            <person name="Harder C.B."/>
            <person name="Miyauchi S."/>
            <person name="Viragh M."/>
            <person name="Kuo A."/>
            <person name="Thoen E."/>
            <person name="Andreopoulos B."/>
            <person name="Lu D."/>
            <person name="Skrede I."/>
            <person name="Drula E."/>
            <person name="Henrissat B."/>
            <person name="Morin E."/>
            <person name="Kohler A."/>
            <person name="Barry K."/>
            <person name="LaButti K."/>
            <person name="Morin E."/>
            <person name="Salamov A."/>
            <person name="Lipzen A."/>
            <person name="Mereny Z."/>
            <person name="Hegedus B."/>
            <person name="Baldrian P."/>
            <person name="Stursova M."/>
            <person name="Weitz H."/>
            <person name="Taylor A."/>
            <person name="Grigoriev I.V."/>
            <person name="Nagy L.G."/>
            <person name="Martin F."/>
            <person name="Kauserud H."/>
        </authorList>
    </citation>
    <scope>NUCLEOTIDE SEQUENCE</scope>
    <source>
        <strain evidence="3">9144</strain>
    </source>
</reference>
<evidence type="ECO:0000313" key="4">
    <source>
        <dbReference type="Proteomes" id="UP001219525"/>
    </source>
</evidence>
<accession>A0AAD6V558</accession>
<evidence type="ECO:0000256" key="1">
    <source>
        <dbReference type="SAM" id="MobiDB-lite"/>
    </source>
</evidence>
<dbReference type="PANTHER" id="PTHR22705">
    <property type="entry name" value="ZINC FINGER, ZZ DOMAIN CONTAINING 3"/>
    <property type="match status" value="1"/>
</dbReference>
<feature type="domain" description="Myb-like" evidence="2">
    <location>
        <begin position="318"/>
        <end position="371"/>
    </location>
</feature>
<dbReference type="InterPro" id="IPR009057">
    <property type="entry name" value="Homeodomain-like_sf"/>
</dbReference>
<feature type="compositionally biased region" description="Basic and acidic residues" evidence="1">
    <location>
        <begin position="270"/>
        <end position="286"/>
    </location>
</feature>
<dbReference type="AlphaFoldDB" id="A0AAD6V558"/>
<evidence type="ECO:0000313" key="3">
    <source>
        <dbReference type="EMBL" id="KAJ7201105.1"/>
    </source>
</evidence>
<dbReference type="Proteomes" id="UP001219525">
    <property type="component" value="Unassembled WGS sequence"/>
</dbReference>
<comment type="caution">
    <text evidence="3">The sequence shown here is derived from an EMBL/GenBank/DDBJ whole genome shotgun (WGS) entry which is preliminary data.</text>
</comment>
<feature type="compositionally biased region" description="Polar residues" evidence="1">
    <location>
        <begin position="196"/>
        <end position="216"/>
    </location>
</feature>
<keyword evidence="4" id="KW-1185">Reference proteome</keyword>
<protein>
    <recommendedName>
        <fullName evidence="2">Myb-like domain-containing protein</fullName>
    </recommendedName>
</protein>
<proteinExistence type="predicted"/>
<feature type="compositionally biased region" description="Pro residues" evidence="1">
    <location>
        <begin position="217"/>
        <end position="227"/>
    </location>
</feature>
<dbReference type="PANTHER" id="PTHR22705:SF0">
    <property type="entry name" value="ZZ-TYPE ZINC FINGER-CONTAINING PROTEIN 3"/>
    <property type="match status" value="1"/>
</dbReference>
<evidence type="ECO:0000259" key="2">
    <source>
        <dbReference type="SMART" id="SM00717"/>
    </source>
</evidence>
<dbReference type="SUPFAM" id="SSF46689">
    <property type="entry name" value="Homeodomain-like"/>
    <property type="match status" value="1"/>
</dbReference>
<feature type="region of interest" description="Disordered" evidence="1">
    <location>
        <begin position="133"/>
        <end position="318"/>
    </location>
</feature>
<organism evidence="3 4">
    <name type="scientific">Mycena pura</name>
    <dbReference type="NCBI Taxonomy" id="153505"/>
    <lineage>
        <taxon>Eukaryota</taxon>
        <taxon>Fungi</taxon>
        <taxon>Dikarya</taxon>
        <taxon>Basidiomycota</taxon>
        <taxon>Agaricomycotina</taxon>
        <taxon>Agaricomycetes</taxon>
        <taxon>Agaricomycetidae</taxon>
        <taxon>Agaricales</taxon>
        <taxon>Marasmiineae</taxon>
        <taxon>Mycenaceae</taxon>
        <taxon>Mycena</taxon>
    </lineage>
</organism>
<dbReference type="SMART" id="SM00717">
    <property type="entry name" value="SANT"/>
    <property type="match status" value="1"/>
</dbReference>
<name>A0AAD6V558_9AGAR</name>
<dbReference type="InterPro" id="IPR001005">
    <property type="entry name" value="SANT/Myb"/>
</dbReference>